<dbReference type="RefSeq" id="WP_208851071.1">
    <property type="nucleotide sequence ID" value="NZ_JAGGDJ010000061.1"/>
</dbReference>
<comment type="caution">
    <text evidence="4">The sequence shown here is derived from an EMBL/GenBank/DDBJ whole genome shotgun (WGS) entry which is preliminary data.</text>
</comment>
<dbReference type="Pfam" id="PF07944">
    <property type="entry name" value="Beta-AFase-like_GH127_cat"/>
    <property type="match status" value="1"/>
</dbReference>
<proteinExistence type="predicted"/>
<evidence type="ECO:0000259" key="2">
    <source>
        <dbReference type="Pfam" id="PF20736"/>
    </source>
</evidence>
<dbReference type="EMBL" id="JAGGDJ010000061">
    <property type="protein sequence ID" value="MBO7748519.1"/>
    <property type="molecule type" value="Genomic_DNA"/>
</dbReference>
<feature type="domain" description="Non-reducing end beta-L-arabinofuranosidase-like GH127 middle" evidence="2">
    <location>
        <begin position="409"/>
        <end position="510"/>
    </location>
</feature>
<keyword evidence="5" id="KW-1185">Reference proteome</keyword>
<dbReference type="InterPro" id="IPR012878">
    <property type="entry name" value="Beta-AFase-like_GH127_cat"/>
</dbReference>
<protein>
    <submittedName>
        <fullName evidence="4">Glycoside hydrolase family 127 protein</fullName>
    </submittedName>
</protein>
<dbReference type="InterPro" id="IPR049174">
    <property type="entry name" value="Beta-AFase-like"/>
</dbReference>
<dbReference type="InterPro" id="IPR008928">
    <property type="entry name" value="6-hairpin_glycosidase_sf"/>
</dbReference>
<sequence>MTKVQQPVRGWRGVPFSSVRIDDAFWRPRLEVLKNVTIDVCLRKCEETNRIRNFALAGGLAEGRFEGMYYNDSDVYKVLEGAAYALMTERDPALEAEIDRIAGLIEAAQEPDGYLSTYYTLEAPDRKWTDMEKHEMYNGGHLIEAAVAYYQATGKRRLLDVACRMADHYDAVFGPGKRHWAEGHEEIELALVKLFGATGEERYWKLALWLLEERGRGHGVGAIWDKPEWGPAYCQDDVPVRDIREVKGHAVRAMYLYTAMADVVLASGDPAYLAALDRVWAHTVERNLYVTGGIGPSVHNEGFTHDYDLPNESAYCETCAAIAMAFWNHRMNLLHGDGKYADLVERELFNGALSGISLSGDRFFYVNPLASKGEHHRVEWFHTSCCPTNLARFLPAIGQYLYAATEDGLAVNQYANGEAAVELVGGTGTVRIAQSTAYPWDGRVALTVTPEQEAPSEFAIRLRVPGWCRGYRVSAQGERVDGAEALTAKGYLVLKRRWAPGDTIELTLDMPVEVVRARPEAEADRGRIALQRGPVVYCVEQAGNAGLRYDGFALGAHEPFAVQHRAELLGGVTVLQGRTAEGEPCELVPYYAWDNREAGFMQVWVREAEDARLYRF</sequence>
<evidence type="ECO:0000313" key="4">
    <source>
        <dbReference type="EMBL" id="MBO7748519.1"/>
    </source>
</evidence>
<dbReference type="InterPro" id="IPR049046">
    <property type="entry name" value="Beta-AFase-like_GH127_middle"/>
</dbReference>
<dbReference type="GO" id="GO:0016787">
    <property type="term" value="F:hydrolase activity"/>
    <property type="evidence" value="ECO:0007669"/>
    <property type="project" value="UniProtKB-KW"/>
</dbReference>
<dbReference type="PANTHER" id="PTHR43465">
    <property type="entry name" value="DUF1680 DOMAIN PROTEIN (AFU_ORTHOLOGUE AFUA_1G08910)"/>
    <property type="match status" value="1"/>
</dbReference>
<dbReference type="Pfam" id="PF20737">
    <property type="entry name" value="Glyco_hydro127C"/>
    <property type="match status" value="1"/>
</dbReference>
<accession>A0ABS3WJL1</accession>
<dbReference type="InterPro" id="IPR049049">
    <property type="entry name" value="Beta-AFase-like_GH127_C"/>
</dbReference>
<gene>
    <name evidence="4" type="ORF">I8J29_30525</name>
</gene>
<organism evidence="4 5">
    <name type="scientific">Paenibacillus artemisiicola</name>
    <dbReference type="NCBI Taxonomy" id="1172618"/>
    <lineage>
        <taxon>Bacteria</taxon>
        <taxon>Bacillati</taxon>
        <taxon>Bacillota</taxon>
        <taxon>Bacilli</taxon>
        <taxon>Bacillales</taxon>
        <taxon>Paenibacillaceae</taxon>
        <taxon>Paenibacillus</taxon>
    </lineage>
</organism>
<dbReference type="SUPFAM" id="SSF48208">
    <property type="entry name" value="Six-hairpin glycosidases"/>
    <property type="match status" value="1"/>
</dbReference>
<reference evidence="4 5" key="1">
    <citation type="submission" date="2021-03" db="EMBL/GenBank/DDBJ databases">
        <title>Paenibacillus artemisicola MWE-103 whole genome sequence.</title>
        <authorList>
            <person name="Ham Y.J."/>
        </authorList>
    </citation>
    <scope>NUCLEOTIDE SEQUENCE [LARGE SCALE GENOMIC DNA]</scope>
    <source>
        <strain evidence="4 5">MWE-103</strain>
    </source>
</reference>
<name>A0ABS3WJL1_9BACL</name>
<feature type="domain" description="Non-reducing end beta-L-arabinofuranosidase-like GH127 catalytic" evidence="1">
    <location>
        <begin position="18"/>
        <end position="398"/>
    </location>
</feature>
<evidence type="ECO:0000313" key="5">
    <source>
        <dbReference type="Proteomes" id="UP000670947"/>
    </source>
</evidence>
<dbReference type="Pfam" id="PF20736">
    <property type="entry name" value="Glyco_hydro127M"/>
    <property type="match status" value="1"/>
</dbReference>
<dbReference type="PANTHER" id="PTHR43465:SF2">
    <property type="entry name" value="DUF1680 DOMAIN PROTEIN (AFU_ORTHOLOGUE AFUA_1G08910)"/>
    <property type="match status" value="1"/>
</dbReference>
<evidence type="ECO:0000259" key="1">
    <source>
        <dbReference type="Pfam" id="PF07944"/>
    </source>
</evidence>
<evidence type="ECO:0000259" key="3">
    <source>
        <dbReference type="Pfam" id="PF20737"/>
    </source>
</evidence>
<feature type="domain" description="Non-reducing end beta-L-arabinofuranosidase-like GH127 C-terminal" evidence="3">
    <location>
        <begin position="512"/>
        <end position="606"/>
    </location>
</feature>
<keyword evidence="4" id="KW-0378">Hydrolase</keyword>
<dbReference type="Proteomes" id="UP000670947">
    <property type="component" value="Unassembled WGS sequence"/>
</dbReference>